<protein>
    <submittedName>
        <fullName evidence="1">WbqC-like protein family protein</fullName>
    </submittedName>
</protein>
<proteinExistence type="predicted"/>
<dbReference type="AlphaFoldDB" id="A0A1H5ZL06"/>
<organism evidence="1 2">
    <name type="scientific">Halpernia humi</name>
    <dbReference type="NCBI Taxonomy" id="493375"/>
    <lineage>
        <taxon>Bacteria</taxon>
        <taxon>Pseudomonadati</taxon>
        <taxon>Bacteroidota</taxon>
        <taxon>Flavobacteriia</taxon>
        <taxon>Flavobacteriales</taxon>
        <taxon>Weeksellaceae</taxon>
        <taxon>Chryseobacterium group</taxon>
        <taxon>Halpernia</taxon>
    </lineage>
</organism>
<evidence type="ECO:0000313" key="1">
    <source>
        <dbReference type="EMBL" id="SEG36800.1"/>
    </source>
</evidence>
<dbReference type="InterPro" id="IPR014985">
    <property type="entry name" value="WbqC"/>
</dbReference>
<dbReference type="EMBL" id="FNUS01000005">
    <property type="protein sequence ID" value="SEG36800.1"/>
    <property type="molecule type" value="Genomic_DNA"/>
</dbReference>
<keyword evidence="2" id="KW-1185">Reference proteome</keyword>
<dbReference type="Pfam" id="PF08889">
    <property type="entry name" value="WbqC"/>
    <property type="match status" value="1"/>
</dbReference>
<evidence type="ECO:0000313" key="2">
    <source>
        <dbReference type="Proteomes" id="UP000236738"/>
    </source>
</evidence>
<dbReference type="Proteomes" id="UP000236738">
    <property type="component" value="Unassembled WGS sequence"/>
</dbReference>
<reference evidence="2" key="1">
    <citation type="submission" date="2016-10" db="EMBL/GenBank/DDBJ databases">
        <authorList>
            <person name="Varghese N."/>
            <person name="Submissions S."/>
        </authorList>
    </citation>
    <scope>NUCLEOTIDE SEQUENCE [LARGE SCALE GENOMIC DNA]</scope>
    <source>
        <strain evidence="2">DSM 21580</strain>
    </source>
</reference>
<gene>
    <name evidence="1" type="ORF">SAMN05421847_2067</name>
</gene>
<name>A0A1H5ZL06_9FLAO</name>
<sequence>MNIQLLPLFYLPNISWFSEFLKKDSEVILEKFENFPKQTFRNRTNIYGANGKLSLVIPINHTGKRLYKETEISYAENWQKQHWKSIKNAYQSSPYFEFYEDRFAKIYENQEQYLFDFNLKALEILLNLLKIDQNIQFTEKYEAETSALDLRQEFSAKKESKKNFENYYQIFSEKYGFIYDLSVCDLLFNLGPESLIYLRKSI</sequence>
<accession>A0A1H5ZL06</accession>